<dbReference type="EMBL" id="CACVKT020000470">
    <property type="protein sequence ID" value="CAC5359310.1"/>
    <property type="molecule type" value="Genomic_DNA"/>
</dbReference>
<dbReference type="AlphaFoldDB" id="A0A6J8A1E0"/>
<dbReference type="OrthoDB" id="6746758at2759"/>
<protein>
    <submittedName>
        <fullName evidence="1">Uncharacterized protein</fullName>
    </submittedName>
</protein>
<proteinExistence type="predicted"/>
<keyword evidence="2" id="KW-1185">Reference proteome</keyword>
<accession>A0A6J8A1E0</accession>
<dbReference type="PANTHER" id="PTHR33153:SF3">
    <property type="entry name" value="TRAFFICKING PROTEIN PARTICLE COMPLEX SUBUNIT 11 DOMAIN-CONTAINING PROTEIN"/>
    <property type="match status" value="1"/>
</dbReference>
<evidence type="ECO:0000313" key="1">
    <source>
        <dbReference type="EMBL" id="CAC5359310.1"/>
    </source>
</evidence>
<dbReference type="PANTHER" id="PTHR33153">
    <property type="entry name" value="MYND-TYPE DOMAIN-CONTAINING PROTEIN"/>
    <property type="match status" value="1"/>
</dbReference>
<reference evidence="1 2" key="1">
    <citation type="submission" date="2020-06" db="EMBL/GenBank/DDBJ databases">
        <authorList>
            <person name="Li R."/>
            <person name="Bekaert M."/>
        </authorList>
    </citation>
    <scope>NUCLEOTIDE SEQUENCE [LARGE SCALE GENOMIC DNA]</scope>
    <source>
        <strain evidence="2">wild</strain>
    </source>
</reference>
<organism evidence="1 2">
    <name type="scientific">Mytilus coruscus</name>
    <name type="common">Sea mussel</name>
    <dbReference type="NCBI Taxonomy" id="42192"/>
    <lineage>
        <taxon>Eukaryota</taxon>
        <taxon>Metazoa</taxon>
        <taxon>Spiralia</taxon>
        <taxon>Lophotrochozoa</taxon>
        <taxon>Mollusca</taxon>
        <taxon>Bivalvia</taxon>
        <taxon>Autobranchia</taxon>
        <taxon>Pteriomorphia</taxon>
        <taxon>Mytilida</taxon>
        <taxon>Mytiloidea</taxon>
        <taxon>Mytilidae</taxon>
        <taxon>Mytilinae</taxon>
        <taxon>Mytilus</taxon>
    </lineage>
</organism>
<evidence type="ECO:0000313" key="2">
    <source>
        <dbReference type="Proteomes" id="UP000507470"/>
    </source>
</evidence>
<sequence>MTTLAYRKVDANGEKVNWLKIKWLRFSKPKPQHMFFKHTFDEDFRRLRVIELDKMEFLLQLLEDTNCQENTTESKQLHWQRKRIFFTIAKPRLLPLNIKFCKDLPAYGEVHGNLPDPDVEEEEHDSDKSDRLLINYSLNILQKIEGHRAGQNGVSATIIRGYELPRKYNGKQTITLAKKKDLFTHCKAKVITAEYHKFCKDLPAYGEVHGNLPDPDVEEEEHDSDKSDRLLINYRLNMLKILKICFDEDDLDNDEEIAPFEDTWIRKSLETRALPFDKEKSLNFDFQTFTQSIECTNFKAALLKKPSKEEKKEIIEMKTAHLELQRLCSQKYYKHNNKAQEDPDQYLYLIIDGMDQAKTNLPRFHNIQKW</sequence>
<dbReference type="Proteomes" id="UP000507470">
    <property type="component" value="Unassembled WGS sequence"/>
</dbReference>
<name>A0A6J8A1E0_MYTCO</name>
<gene>
    <name evidence="1" type="ORF">MCOR_2210</name>
</gene>